<keyword evidence="2" id="KW-1133">Transmembrane helix</keyword>
<keyword evidence="4" id="KW-1185">Reference proteome</keyword>
<accession>A0A7V8SKQ8</accession>
<keyword evidence="2" id="KW-0472">Membrane</keyword>
<evidence type="ECO:0000313" key="4">
    <source>
        <dbReference type="Proteomes" id="UP000530186"/>
    </source>
</evidence>
<dbReference type="RefSeq" id="WP_180747636.1">
    <property type="nucleotide sequence ID" value="NZ_CBCRWQ010000038.1"/>
</dbReference>
<keyword evidence="2" id="KW-0812">Transmembrane</keyword>
<evidence type="ECO:0000256" key="1">
    <source>
        <dbReference type="SAM" id="MobiDB-lite"/>
    </source>
</evidence>
<proteinExistence type="predicted"/>
<dbReference type="AlphaFoldDB" id="A0A7V8SKQ8"/>
<evidence type="ECO:0000256" key="2">
    <source>
        <dbReference type="SAM" id="Phobius"/>
    </source>
</evidence>
<sequence length="88" mass="9665">MIAATISGQLGLADKNNSTDKETKLPQKRNNNPIHYTAHKQMVLSNTGGFPHVGDMREVSSVMLIGLLCLIVALILRTLPKIKSHFKV</sequence>
<comment type="caution">
    <text evidence="3">The sequence shown here is derived from an EMBL/GenBank/DDBJ whole genome shotgun (WGS) entry which is preliminary data.</text>
</comment>
<feature type="region of interest" description="Disordered" evidence="1">
    <location>
        <begin position="1"/>
        <end position="32"/>
    </location>
</feature>
<dbReference type="Proteomes" id="UP000530186">
    <property type="component" value="Unassembled WGS sequence"/>
</dbReference>
<name>A0A7V8SKQ8_9LACT</name>
<gene>
    <name evidence="3" type="ORF">HZR21_10815</name>
</gene>
<protein>
    <submittedName>
        <fullName evidence="3">Uncharacterized protein</fullName>
    </submittedName>
</protein>
<dbReference type="EMBL" id="JACBNY010000036">
    <property type="protein sequence ID" value="MBA0017581.1"/>
    <property type="molecule type" value="Genomic_DNA"/>
</dbReference>
<organism evidence="3 4">
    <name type="scientific">Pseudolactococcus laudensis</name>
    <dbReference type="NCBI Taxonomy" id="1494461"/>
    <lineage>
        <taxon>Bacteria</taxon>
        <taxon>Bacillati</taxon>
        <taxon>Bacillota</taxon>
        <taxon>Bacilli</taxon>
        <taxon>Lactobacillales</taxon>
        <taxon>Streptococcaceae</taxon>
        <taxon>Pseudolactococcus</taxon>
    </lineage>
</organism>
<feature type="transmembrane region" description="Helical" evidence="2">
    <location>
        <begin position="59"/>
        <end position="79"/>
    </location>
</feature>
<dbReference type="GeneID" id="303196003"/>
<reference evidence="3 4" key="1">
    <citation type="submission" date="2020-07" db="EMBL/GenBank/DDBJ databases">
        <authorList>
            <person name="Hilgarth M."/>
            <person name="Werum V."/>
            <person name="Vogel R.F."/>
        </authorList>
    </citation>
    <scope>NUCLEOTIDE SEQUENCE [LARGE SCALE GENOMIC DNA]</scope>
    <source>
        <strain evidence="3 4">DSM 28961</strain>
    </source>
</reference>
<evidence type="ECO:0000313" key="3">
    <source>
        <dbReference type="EMBL" id="MBA0017581.1"/>
    </source>
</evidence>